<proteinExistence type="predicted"/>
<evidence type="ECO:0000313" key="4">
    <source>
        <dbReference type="Proteomes" id="UP000379480"/>
    </source>
</evidence>
<feature type="chain" id="PRO_5042581879" evidence="2">
    <location>
        <begin position="23"/>
        <end position="739"/>
    </location>
</feature>
<dbReference type="RefSeq" id="WP_150806279.1">
    <property type="nucleotide sequence ID" value="NZ_CABVHY010000029.1"/>
</dbReference>
<evidence type="ECO:0000313" key="3">
    <source>
        <dbReference type="EMBL" id="VVO31029.1"/>
    </source>
</evidence>
<name>A0A5E7EVY0_PSEFL</name>
<keyword evidence="1" id="KW-0812">Transmembrane</keyword>
<sequence precursor="true">MKFSVAVRCGAFSIFACGVSLALTPVVASGADSALTQAIAKLDADTLQVREIELRDLGITTPMILSAADSRRDLYLPIPANVPLTDATLTFEASYLNSDSGRNTLLLSLDGYPVVAQELNEARGNASATVGVDKAARDSGFVRLGIAWSAAASTASCEEAGSIGNVLRVDPRTRLSYSYDASQLHDIDAAWNALPGTPGILVAPGTLSPASYDATWRLGVALQRIGKHARILPFPSVHTTVDLSALRIPAELLTVPAFASLNGKDRHVLANTAEIGALLVLGQTPNLQADLAVSDPQLLKAINESLDALQQQIQSLDAPAAQAFVQWRTRHINAGMGATGSDNVRLALLGTRPVLSIVPEATVKALTLFNSAWSKLARNRQLTLSEAQLPVNTDGRVTLARLGGIPGTLEVLAKSEWSTAFALGSVAYDGRVPVKAIVDVSAAPGVSDTPPVVSVFLNEYLIGAEQLFANGQKQRIEAPIPYYALGSQNVLRVSFQRQPVSNGCQEVPQAFAVSVLPTSHIVLKEATLDDDFAGLSARFAVDTQLLVPQSYLDSPADSLPQLIQVISATGVSPLRAQLSVSAEPHALVTPNQAFLAFELPIKDGDESVQVDPQGRLSIRNQDQLLLDLQQPDQLDQLASLQVVTAGSQHGLVYRTLGARAPQFDRPIVLTRGTVTILGNHGPITTFDAKDPGGSKMIDKDEPKGLDAWREPSLLWLIPAVIVAYLVLLLAGRRARRNRQ</sequence>
<keyword evidence="1" id="KW-0472">Membrane</keyword>
<dbReference type="Proteomes" id="UP000379480">
    <property type="component" value="Unassembled WGS sequence"/>
</dbReference>
<dbReference type="OrthoDB" id="7315676at2"/>
<gene>
    <name evidence="3" type="ORF">PS723_04993</name>
</gene>
<evidence type="ECO:0000256" key="1">
    <source>
        <dbReference type="SAM" id="Phobius"/>
    </source>
</evidence>
<dbReference type="UniPathway" id="UPA00694"/>
<keyword evidence="2" id="KW-0732">Signal</keyword>
<reference evidence="3 4" key="1">
    <citation type="submission" date="2019-09" db="EMBL/GenBank/DDBJ databases">
        <authorList>
            <person name="Chandra G."/>
            <person name="Truman W A."/>
        </authorList>
    </citation>
    <scope>NUCLEOTIDE SEQUENCE [LARGE SCALE GENOMIC DNA]</scope>
    <source>
        <strain evidence="3">PS723</strain>
    </source>
</reference>
<accession>A0A5E7EVY0</accession>
<feature type="signal peptide" evidence="2">
    <location>
        <begin position="1"/>
        <end position="22"/>
    </location>
</feature>
<dbReference type="AlphaFoldDB" id="A0A5E7EVY0"/>
<protein>
    <submittedName>
        <fullName evidence="3">Uncharacterized protein</fullName>
    </submittedName>
</protein>
<dbReference type="EMBL" id="CABVHY010000029">
    <property type="protein sequence ID" value="VVO31029.1"/>
    <property type="molecule type" value="Genomic_DNA"/>
</dbReference>
<feature type="transmembrane region" description="Helical" evidence="1">
    <location>
        <begin position="713"/>
        <end position="731"/>
    </location>
</feature>
<organism evidence="3 4">
    <name type="scientific">Pseudomonas fluorescens</name>
    <dbReference type="NCBI Taxonomy" id="294"/>
    <lineage>
        <taxon>Bacteria</taxon>
        <taxon>Pseudomonadati</taxon>
        <taxon>Pseudomonadota</taxon>
        <taxon>Gammaproteobacteria</taxon>
        <taxon>Pseudomonadales</taxon>
        <taxon>Pseudomonadaceae</taxon>
        <taxon>Pseudomonas</taxon>
    </lineage>
</organism>
<dbReference type="Gene3D" id="2.60.120.260">
    <property type="entry name" value="Galactose-binding domain-like"/>
    <property type="match status" value="2"/>
</dbReference>
<keyword evidence="1" id="KW-1133">Transmembrane helix</keyword>
<evidence type="ECO:0000256" key="2">
    <source>
        <dbReference type="SAM" id="SignalP"/>
    </source>
</evidence>